<feature type="compositionally biased region" description="Basic residues" evidence="2">
    <location>
        <begin position="11"/>
        <end position="21"/>
    </location>
</feature>
<protein>
    <recommendedName>
        <fullName evidence="6">Uroporphyrin-3 C-methyltransferase</fullName>
    </recommendedName>
</protein>
<evidence type="ECO:0000313" key="4">
    <source>
        <dbReference type="EMBL" id="GAA5186980.1"/>
    </source>
</evidence>
<keyword evidence="1" id="KW-0175">Coiled coil</keyword>
<comment type="caution">
    <text evidence="4">The sequence shown here is derived from an EMBL/GenBank/DDBJ whole genome shotgun (WGS) entry which is preliminary data.</text>
</comment>
<dbReference type="RefSeq" id="WP_345315328.1">
    <property type="nucleotide sequence ID" value="NZ_BAABLF010000004.1"/>
</dbReference>
<keyword evidence="5" id="KW-1185">Reference proteome</keyword>
<evidence type="ECO:0000256" key="1">
    <source>
        <dbReference type="SAM" id="Coils"/>
    </source>
</evidence>
<dbReference type="PANTHER" id="PTHR38043">
    <property type="entry name" value="PROTEIN HEMX"/>
    <property type="match status" value="1"/>
</dbReference>
<feature type="compositionally biased region" description="Basic and acidic residues" evidence="2">
    <location>
        <begin position="77"/>
        <end position="89"/>
    </location>
</feature>
<feature type="coiled-coil region" evidence="1">
    <location>
        <begin position="191"/>
        <end position="225"/>
    </location>
</feature>
<reference evidence="5" key="1">
    <citation type="journal article" date="2019" name="Int. J. Syst. Evol. Microbiol.">
        <title>The Global Catalogue of Microorganisms (GCM) 10K type strain sequencing project: providing services to taxonomists for standard genome sequencing and annotation.</title>
        <authorList>
            <consortium name="The Broad Institute Genomics Platform"/>
            <consortium name="The Broad Institute Genome Sequencing Center for Infectious Disease"/>
            <person name="Wu L."/>
            <person name="Ma J."/>
        </authorList>
    </citation>
    <scope>NUCLEOTIDE SEQUENCE [LARGE SCALE GENOMIC DNA]</scope>
    <source>
        <strain evidence="5">JCM 18720</strain>
    </source>
</reference>
<feature type="region of interest" description="Disordered" evidence="2">
    <location>
        <begin position="1"/>
        <end position="127"/>
    </location>
</feature>
<evidence type="ECO:0008006" key="6">
    <source>
        <dbReference type="Google" id="ProtNLM"/>
    </source>
</evidence>
<dbReference type="EMBL" id="BAABLF010000004">
    <property type="protein sequence ID" value="GAA5186980.1"/>
    <property type="molecule type" value="Genomic_DNA"/>
</dbReference>
<evidence type="ECO:0000313" key="5">
    <source>
        <dbReference type="Proteomes" id="UP001501600"/>
    </source>
</evidence>
<sequence length="469" mass="51136">MENTPKDPKDRKPRTRRKRAGAHSSAPDSGAIERSPSETGAPQEPPTQATSEVTAPKPTGSDKPTEGVSRPAPAHEAAGEEEKTERSSEPESTAKPTVGQPADADRRAPASHSDSIPTDETSSAAHRGPRGALALVMALLALLVALGGTGFTLWQWQQEQAKQASAQGLLARIATLEQSLEGQSRVLEGRIEQAAASRQAQASELAALQDQQDQLQLSVEQERRRMQARKPHDWMLAEADYLVRMAGRKLWLEQDPATAQALLSDADQRLAQLDDPSIGPLRRALAADLATLAKLPRVDRAGLVAQMEALIQQVDNLPLNQVSLPEPVADEDPTALSAATSDWRSNLVKSWHALVDDFITIRRRDGAVQPLLAPDQDWYLREHIKGKLMQAQLALYHADQASYVEILGTAEGWIRDYFDLDDGRVQRALVALEQWQSTEIAAPQPIRFGVADPLSELVAERLGLHGEGR</sequence>
<evidence type="ECO:0000256" key="2">
    <source>
        <dbReference type="SAM" id="MobiDB-lite"/>
    </source>
</evidence>
<gene>
    <name evidence="4" type="ORF">GCM10025772_03630</name>
</gene>
<evidence type="ECO:0000256" key="3">
    <source>
        <dbReference type="SAM" id="Phobius"/>
    </source>
</evidence>
<feature type="compositionally biased region" description="Basic and acidic residues" evidence="2">
    <location>
        <begin position="1"/>
        <end position="10"/>
    </location>
</feature>
<dbReference type="Proteomes" id="UP001501600">
    <property type="component" value="Unassembled WGS sequence"/>
</dbReference>
<keyword evidence="3" id="KW-0472">Membrane</keyword>
<feature type="transmembrane region" description="Helical" evidence="3">
    <location>
        <begin position="132"/>
        <end position="156"/>
    </location>
</feature>
<feature type="compositionally biased region" description="Polar residues" evidence="2">
    <location>
        <begin position="112"/>
        <end position="124"/>
    </location>
</feature>
<organism evidence="4 5">
    <name type="scientific">Ferrimonas gelatinilytica</name>
    <dbReference type="NCBI Taxonomy" id="1255257"/>
    <lineage>
        <taxon>Bacteria</taxon>
        <taxon>Pseudomonadati</taxon>
        <taxon>Pseudomonadota</taxon>
        <taxon>Gammaproteobacteria</taxon>
        <taxon>Alteromonadales</taxon>
        <taxon>Ferrimonadaceae</taxon>
        <taxon>Ferrimonas</taxon>
    </lineage>
</organism>
<name>A0ABP9RUC1_9GAMM</name>
<dbReference type="InterPro" id="IPR007470">
    <property type="entry name" value="HemX"/>
</dbReference>
<accession>A0ABP9RUC1</accession>
<dbReference type="Pfam" id="PF04375">
    <property type="entry name" value="HemX"/>
    <property type="match status" value="1"/>
</dbReference>
<keyword evidence="3" id="KW-0812">Transmembrane</keyword>
<dbReference type="PANTHER" id="PTHR38043:SF1">
    <property type="entry name" value="PROTEIN HEMX"/>
    <property type="match status" value="1"/>
</dbReference>
<keyword evidence="3" id="KW-1133">Transmembrane helix</keyword>
<proteinExistence type="predicted"/>